<evidence type="ECO:0000256" key="3">
    <source>
        <dbReference type="ARBA" id="ARBA00023064"/>
    </source>
</evidence>
<dbReference type="GO" id="GO:0050661">
    <property type="term" value="F:NADP binding"/>
    <property type="evidence" value="ECO:0007669"/>
    <property type="project" value="InterPro"/>
</dbReference>
<dbReference type="AlphaFoldDB" id="A0A150KGH0"/>
<evidence type="ECO:0000313" key="6">
    <source>
        <dbReference type="Proteomes" id="UP000075304"/>
    </source>
</evidence>
<dbReference type="InterPro" id="IPR006114">
    <property type="entry name" value="6PGDH_C"/>
</dbReference>
<dbReference type="InterPro" id="IPR006183">
    <property type="entry name" value="Pgluconate_DH"/>
</dbReference>
<dbReference type="NCBIfam" id="NF007161">
    <property type="entry name" value="PRK09599.1"/>
    <property type="match status" value="1"/>
</dbReference>
<dbReference type="EMBL" id="LQYI01000027">
    <property type="protein sequence ID" value="KYC71497.1"/>
    <property type="molecule type" value="Genomic_DNA"/>
</dbReference>
<name>A0A150KGH0_HEYCO</name>
<keyword evidence="2 5" id="KW-0560">Oxidoreductase</keyword>
<dbReference type="InterPro" id="IPR036291">
    <property type="entry name" value="NAD(P)-bd_dom_sf"/>
</dbReference>
<dbReference type="PRINTS" id="PR00076">
    <property type="entry name" value="6PGDHDRGNASE"/>
</dbReference>
<protein>
    <submittedName>
        <fullName evidence="5">6-phosphogluconate dehydrogenase, decarboxylating</fullName>
        <ecNumber evidence="5">1.1.1.44</ecNumber>
    </submittedName>
</protein>
<dbReference type="GO" id="GO:0004616">
    <property type="term" value="F:phosphogluconate dehydrogenase (decarboxylating) activity"/>
    <property type="evidence" value="ECO:0007669"/>
    <property type="project" value="UniProtKB-EC"/>
</dbReference>
<dbReference type="Pfam" id="PF00393">
    <property type="entry name" value="6PGD"/>
    <property type="match status" value="1"/>
</dbReference>
<dbReference type="GO" id="GO:0006098">
    <property type="term" value="P:pentose-phosphate shunt"/>
    <property type="evidence" value="ECO:0007669"/>
    <property type="project" value="InterPro"/>
</dbReference>
<dbReference type="SMART" id="SM01350">
    <property type="entry name" value="6PGD"/>
    <property type="match status" value="1"/>
</dbReference>
<dbReference type="Gene3D" id="1.10.1040.10">
    <property type="entry name" value="N-(1-d-carboxylethyl)-l-norvaline Dehydrogenase, domain 2"/>
    <property type="match status" value="1"/>
</dbReference>
<sequence>MEIGIVGLGKMGMNLSLNMLDHQVDVKAYDTSKDAAAQLSSLDPRAKCFPSLEALVQNLEAPRKIWVMVPSGEPTNETINRLSSLLSAGDIVIDGGNSHYTDSRRHYTSLQKKSIHFLDVGTSGGISGARHGACLMIGGDKPVFDQLEPLFEKISEKDGYLYTGKPGSGHFLKMVHNGIEYGMMEALAEGFEILEKSPYDYDNQAVAKVWNHGSVIRSWLVELLEDAFSKDAHLDDISGVMASSGEGKWTVETALDLQASIPVIALSLMNRYRSLEKDTFTGKVVAALRNEFGGHAVTRSGQ</sequence>
<gene>
    <name evidence="5" type="ORF">B4099_1155</name>
</gene>
<dbReference type="InterPro" id="IPR006115">
    <property type="entry name" value="6PGDH_NADP-bd"/>
</dbReference>
<dbReference type="Pfam" id="PF03446">
    <property type="entry name" value="NAD_binding_2"/>
    <property type="match status" value="1"/>
</dbReference>
<evidence type="ECO:0000313" key="5">
    <source>
        <dbReference type="EMBL" id="KYC71497.1"/>
    </source>
</evidence>
<dbReference type="SUPFAM" id="SSF51735">
    <property type="entry name" value="NAD(P)-binding Rossmann-fold domains"/>
    <property type="match status" value="1"/>
</dbReference>
<dbReference type="EC" id="1.1.1.44" evidence="5"/>
<proteinExistence type="inferred from homology"/>
<dbReference type="PANTHER" id="PTHR11811">
    <property type="entry name" value="6-PHOSPHOGLUCONATE DEHYDROGENASE"/>
    <property type="match status" value="1"/>
</dbReference>
<dbReference type="SUPFAM" id="SSF48179">
    <property type="entry name" value="6-phosphogluconate dehydrogenase C-terminal domain-like"/>
    <property type="match status" value="1"/>
</dbReference>
<dbReference type="InterPro" id="IPR006184">
    <property type="entry name" value="6PGdom_BS"/>
</dbReference>
<dbReference type="PATRIC" id="fig|1398.25.peg.1963"/>
<reference evidence="5 6" key="1">
    <citation type="submission" date="2016-01" db="EMBL/GenBank/DDBJ databases">
        <title>Genome Sequences of Twelve Sporeforming Bacillus Species Isolated from Foods.</title>
        <authorList>
            <person name="Berendsen E.M."/>
            <person name="Wells-Bennik M.H."/>
            <person name="Krawcyk A.O."/>
            <person name="De Jong A."/>
            <person name="Holsappel S."/>
            <person name="Eijlander R.T."/>
            <person name="Kuipers O.P."/>
        </authorList>
    </citation>
    <scope>NUCLEOTIDE SEQUENCE [LARGE SCALE GENOMIC DNA]</scope>
    <source>
        <strain evidence="5 6">B4099</strain>
    </source>
</reference>
<accession>A0A150KGH0</accession>
<evidence type="ECO:0000256" key="1">
    <source>
        <dbReference type="ARBA" id="ARBA00008419"/>
    </source>
</evidence>
<dbReference type="NCBIfam" id="TIGR00872">
    <property type="entry name" value="gnd_rel"/>
    <property type="match status" value="1"/>
</dbReference>
<keyword evidence="3" id="KW-0311">Gluconate utilization</keyword>
<feature type="domain" description="6-phosphogluconate dehydrogenase C-terminal" evidence="4">
    <location>
        <begin position="169"/>
        <end position="302"/>
    </location>
</feature>
<dbReference type="InterPro" id="IPR004849">
    <property type="entry name" value="6DGDH_YqeC"/>
</dbReference>
<organism evidence="5 6">
    <name type="scientific">Heyndrickxia coagulans</name>
    <name type="common">Weizmannia coagulans</name>
    <dbReference type="NCBI Taxonomy" id="1398"/>
    <lineage>
        <taxon>Bacteria</taxon>
        <taxon>Bacillati</taxon>
        <taxon>Bacillota</taxon>
        <taxon>Bacilli</taxon>
        <taxon>Bacillales</taxon>
        <taxon>Bacillaceae</taxon>
        <taxon>Heyndrickxia</taxon>
    </lineage>
</organism>
<dbReference type="Gene3D" id="3.40.50.720">
    <property type="entry name" value="NAD(P)-binding Rossmann-like Domain"/>
    <property type="match status" value="1"/>
</dbReference>
<dbReference type="PROSITE" id="PS00461">
    <property type="entry name" value="6PGD"/>
    <property type="match status" value="1"/>
</dbReference>
<dbReference type="InterPro" id="IPR008927">
    <property type="entry name" value="6-PGluconate_DH-like_C_sf"/>
</dbReference>
<comment type="caution">
    <text evidence="5">The sequence shown here is derived from an EMBL/GenBank/DDBJ whole genome shotgun (WGS) entry which is preliminary data.</text>
</comment>
<dbReference type="GO" id="GO:0019521">
    <property type="term" value="P:D-gluconate metabolic process"/>
    <property type="evidence" value="ECO:0007669"/>
    <property type="project" value="UniProtKB-KW"/>
</dbReference>
<dbReference type="RefSeq" id="WP_061574559.1">
    <property type="nucleotide sequence ID" value="NZ_LQYI01000027.1"/>
</dbReference>
<dbReference type="InterPro" id="IPR013328">
    <property type="entry name" value="6PGD_dom2"/>
</dbReference>
<dbReference type="Proteomes" id="UP000075304">
    <property type="component" value="Unassembled WGS sequence"/>
</dbReference>
<evidence type="ECO:0000256" key="2">
    <source>
        <dbReference type="ARBA" id="ARBA00023002"/>
    </source>
</evidence>
<comment type="similarity">
    <text evidence="1">Belongs to the 6-phosphogluconate dehydrogenase family.</text>
</comment>
<evidence type="ECO:0000259" key="4">
    <source>
        <dbReference type="SMART" id="SM01350"/>
    </source>
</evidence>